<dbReference type="AlphaFoldDB" id="A0A023B438"/>
<name>A0A023B438_GRENI</name>
<comment type="caution">
    <text evidence="1">The sequence shown here is derived from an EMBL/GenBank/DDBJ whole genome shotgun (WGS) entry which is preliminary data.</text>
</comment>
<protein>
    <submittedName>
        <fullName evidence="1">Uncharacterized protein</fullName>
    </submittedName>
</protein>
<dbReference type="RefSeq" id="XP_011131323.1">
    <property type="nucleotide sequence ID" value="XM_011133021.1"/>
</dbReference>
<dbReference type="VEuPathDB" id="CryptoDB:GNI_105410"/>
<dbReference type="GeneID" id="22913743"/>
<keyword evidence="2" id="KW-1185">Reference proteome</keyword>
<dbReference type="Proteomes" id="UP000019763">
    <property type="component" value="Unassembled WGS sequence"/>
</dbReference>
<reference evidence="1" key="1">
    <citation type="submission" date="2013-12" db="EMBL/GenBank/DDBJ databases">
        <authorList>
            <person name="Omoto C.K."/>
            <person name="Sibley D."/>
            <person name="Venepally P."/>
            <person name="Hadjithomas M."/>
            <person name="Karamycheva S."/>
            <person name="Brunk B."/>
            <person name="Roos D."/>
            <person name="Caler E."/>
            <person name="Lorenzi H."/>
        </authorList>
    </citation>
    <scope>NUCLEOTIDE SEQUENCE</scope>
</reference>
<sequence>MDPSWLPENRRPHAQDVAFELLDSGCRPAGCCENTSCSKVTVRPDIPEQVASCADELPTGCYYYAKAVANVTGALCHHESLWSSASGVCFDLMGLGGWQAPIYSLWQIHNAYTEGCRHMQFSMHRNVTNVDKAALRSCSLVR</sequence>
<evidence type="ECO:0000313" key="2">
    <source>
        <dbReference type="Proteomes" id="UP000019763"/>
    </source>
</evidence>
<evidence type="ECO:0000313" key="1">
    <source>
        <dbReference type="EMBL" id="EZG56150.1"/>
    </source>
</evidence>
<dbReference type="EMBL" id="AFNH02000787">
    <property type="protein sequence ID" value="EZG56150.1"/>
    <property type="molecule type" value="Genomic_DNA"/>
</dbReference>
<proteinExistence type="predicted"/>
<organism evidence="1 2">
    <name type="scientific">Gregarina niphandrodes</name>
    <name type="common">Septate eugregarine</name>
    <dbReference type="NCBI Taxonomy" id="110365"/>
    <lineage>
        <taxon>Eukaryota</taxon>
        <taxon>Sar</taxon>
        <taxon>Alveolata</taxon>
        <taxon>Apicomplexa</taxon>
        <taxon>Conoidasida</taxon>
        <taxon>Gregarinasina</taxon>
        <taxon>Eugregarinorida</taxon>
        <taxon>Gregarinidae</taxon>
        <taxon>Gregarina</taxon>
    </lineage>
</organism>
<gene>
    <name evidence="1" type="ORF">GNI_105410</name>
</gene>
<accession>A0A023B438</accession>